<dbReference type="SUPFAM" id="SSF63817">
    <property type="entry name" value="Sortase"/>
    <property type="match status" value="1"/>
</dbReference>
<name>A0A2Z4MHZ7_BREBE</name>
<evidence type="ECO:0000313" key="4">
    <source>
        <dbReference type="EMBL" id="AWX55981.1"/>
    </source>
</evidence>
<dbReference type="CDD" id="cd05829">
    <property type="entry name" value="Sortase_F"/>
    <property type="match status" value="1"/>
</dbReference>
<evidence type="ECO:0000256" key="1">
    <source>
        <dbReference type="ARBA" id="ARBA00022801"/>
    </source>
</evidence>
<organism evidence="4 5">
    <name type="scientific">Brevibacillus brevis</name>
    <name type="common">Bacillus brevis</name>
    <dbReference type="NCBI Taxonomy" id="1393"/>
    <lineage>
        <taxon>Bacteria</taxon>
        <taxon>Bacillati</taxon>
        <taxon>Bacillota</taxon>
        <taxon>Bacilli</taxon>
        <taxon>Bacillales</taxon>
        <taxon>Paenibacillaceae</taxon>
        <taxon>Brevibacillus</taxon>
    </lineage>
</organism>
<dbReference type="InterPro" id="IPR023365">
    <property type="entry name" value="Sortase_dom-sf"/>
</dbReference>
<sequence>MKKLLGFLLFISLVTMGCGHTAKQPVEAPKITNTMPKPAGPIHIKRTFTVYGPSLPPQPTFLPAPPLPDGIMPTLLHIPKLNLQARVEPVGVLPNGQMDVPKAFDRVGILAPWTKPGMKGNAVIAGHFDHYTGPAVFYHLKKLKPGDKITVREAKGKTLTFQVRRVESFQTAEAPIDQIFGNAERSHLNLITCSGKFNKKTQEHARRLVVFSELVQDIEPQDEKPSVRE</sequence>
<dbReference type="InterPro" id="IPR005754">
    <property type="entry name" value="Sortase"/>
</dbReference>
<evidence type="ECO:0000256" key="2">
    <source>
        <dbReference type="PIRSR" id="PIRSR605754-1"/>
    </source>
</evidence>
<dbReference type="EMBL" id="CP030117">
    <property type="protein sequence ID" value="AWX55981.1"/>
    <property type="molecule type" value="Genomic_DNA"/>
</dbReference>
<gene>
    <name evidence="4" type="ORF">AB432_013400</name>
</gene>
<evidence type="ECO:0000256" key="3">
    <source>
        <dbReference type="SAM" id="SignalP"/>
    </source>
</evidence>
<feature type="chain" id="PRO_5039010774" evidence="3">
    <location>
        <begin position="18"/>
        <end position="229"/>
    </location>
</feature>
<feature type="active site" description="Proton donor/acceptor" evidence="2">
    <location>
        <position position="127"/>
    </location>
</feature>
<accession>A0A2Z4MHZ7</accession>
<dbReference type="GO" id="GO:0016787">
    <property type="term" value="F:hydrolase activity"/>
    <property type="evidence" value="ECO:0007669"/>
    <property type="project" value="UniProtKB-KW"/>
</dbReference>
<evidence type="ECO:0000313" key="5">
    <source>
        <dbReference type="Proteomes" id="UP000036061"/>
    </source>
</evidence>
<dbReference type="AlphaFoldDB" id="A0A2Z4MHZ7"/>
<protein>
    <submittedName>
        <fullName evidence="4">Class F sortase</fullName>
    </submittedName>
</protein>
<dbReference type="Gene3D" id="2.40.260.10">
    <property type="entry name" value="Sortase"/>
    <property type="match status" value="1"/>
</dbReference>
<dbReference type="RefSeq" id="WP_048032697.1">
    <property type="nucleotide sequence ID" value="NZ_CP030117.1"/>
</dbReference>
<dbReference type="Pfam" id="PF04203">
    <property type="entry name" value="Sortase"/>
    <property type="match status" value="1"/>
</dbReference>
<keyword evidence="1" id="KW-0378">Hydrolase</keyword>
<dbReference type="PROSITE" id="PS51257">
    <property type="entry name" value="PROKAR_LIPOPROTEIN"/>
    <property type="match status" value="1"/>
</dbReference>
<dbReference type="InterPro" id="IPR042001">
    <property type="entry name" value="Sortase_F"/>
</dbReference>
<reference evidence="4 5" key="1">
    <citation type="journal article" date="2015" name="Genome Announc.">
        <title>Draft Genome Sequence of Brevibacillus brevis DZQ7, a Plant Growth-Promoting Rhizobacterium with Broad-Spectrum Antimicrobial Activity.</title>
        <authorList>
            <person name="Hou Q."/>
            <person name="Wang C."/>
            <person name="Hou X."/>
            <person name="Xia Z."/>
            <person name="Ye J."/>
            <person name="Liu K."/>
            <person name="Liu H."/>
            <person name="Wang J."/>
            <person name="Guo H."/>
            <person name="Yu X."/>
            <person name="Yang Y."/>
            <person name="Du B."/>
            <person name="Ding Y."/>
        </authorList>
    </citation>
    <scope>NUCLEOTIDE SEQUENCE [LARGE SCALE GENOMIC DNA]</scope>
    <source>
        <strain evidence="4 5">DZQ7</strain>
    </source>
</reference>
<keyword evidence="3" id="KW-0732">Signal</keyword>
<feature type="signal peptide" evidence="3">
    <location>
        <begin position="1"/>
        <end position="17"/>
    </location>
</feature>
<feature type="active site" description="Acyl-thioester intermediate" evidence="2">
    <location>
        <position position="193"/>
    </location>
</feature>
<dbReference type="Proteomes" id="UP000036061">
    <property type="component" value="Chromosome"/>
</dbReference>
<proteinExistence type="predicted"/>